<comment type="caution">
    <text evidence="1">The sequence shown here is derived from an EMBL/GenBank/DDBJ whole genome shotgun (WGS) entry which is preliminary data.</text>
</comment>
<reference evidence="1 2" key="1">
    <citation type="submission" date="2021-06" db="EMBL/GenBank/DDBJ databases">
        <authorList>
            <person name="Palmer J.M."/>
        </authorList>
    </citation>
    <scope>NUCLEOTIDE SEQUENCE [LARGE SCALE GENOMIC DNA]</scope>
    <source>
        <strain evidence="1 2">GA_2019</strain>
        <tissue evidence="1">Muscle</tissue>
    </source>
</reference>
<organism evidence="1 2">
    <name type="scientific">Goodea atripinnis</name>
    <dbReference type="NCBI Taxonomy" id="208336"/>
    <lineage>
        <taxon>Eukaryota</taxon>
        <taxon>Metazoa</taxon>
        <taxon>Chordata</taxon>
        <taxon>Craniata</taxon>
        <taxon>Vertebrata</taxon>
        <taxon>Euteleostomi</taxon>
        <taxon>Actinopterygii</taxon>
        <taxon>Neopterygii</taxon>
        <taxon>Teleostei</taxon>
        <taxon>Neoteleostei</taxon>
        <taxon>Acanthomorphata</taxon>
        <taxon>Ovalentaria</taxon>
        <taxon>Atherinomorphae</taxon>
        <taxon>Cyprinodontiformes</taxon>
        <taxon>Goodeidae</taxon>
        <taxon>Goodea</taxon>
    </lineage>
</organism>
<sequence>MEEKQSPRSYFLLFMTRVCPTRGNKSRGLVEKRTPESGNRSEQTVIFSGVIWTSVSSQQMFMWVRQLRGSFCSDPASLPHRLPARLFTSPCDLSALHGPRGSHGP</sequence>
<name>A0ABV0MYN5_9TELE</name>
<proteinExistence type="predicted"/>
<accession>A0ABV0MYN5</accession>
<gene>
    <name evidence="1" type="ORF">GOODEAATRI_031171</name>
</gene>
<dbReference type="EMBL" id="JAHRIO010015182">
    <property type="protein sequence ID" value="MEQ2163528.1"/>
    <property type="molecule type" value="Genomic_DNA"/>
</dbReference>
<protein>
    <submittedName>
        <fullName evidence="1">Uncharacterized protein</fullName>
    </submittedName>
</protein>
<keyword evidence="2" id="KW-1185">Reference proteome</keyword>
<evidence type="ECO:0000313" key="1">
    <source>
        <dbReference type="EMBL" id="MEQ2163528.1"/>
    </source>
</evidence>
<evidence type="ECO:0000313" key="2">
    <source>
        <dbReference type="Proteomes" id="UP001476798"/>
    </source>
</evidence>
<dbReference type="Proteomes" id="UP001476798">
    <property type="component" value="Unassembled WGS sequence"/>
</dbReference>